<dbReference type="InterPro" id="IPR038461">
    <property type="entry name" value="Schlafen_AlbA_2_dom_sf"/>
</dbReference>
<dbReference type="GO" id="GO:0051607">
    <property type="term" value="P:defense response to virus"/>
    <property type="evidence" value="ECO:0007669"/>
    <property type="project" value="TreeGrafter"/>
</dbReference>
<evidence type="ECO:0000256" key="4">
    <source>
        <dbReference type="ARBA" id="ARBA00022801"/>
    </source>
</evidence>
<evidence type="ECO:0000259" key="8">
    <source>
        <dbReference type="Pfam" id="PF17057"/>
    </source>
</evidence>
<comment type="similarity">
    <text evidence="2">Belongs to the Schlafen family. Subgroup III subfamily.</text>
</comment>
<evidence type="ECO:0000256" key="5">
    <source>
        <dbReference type="ARBA" id="ARBA00022840"/>
    </source>
</evidence>
<comment type="caution">
    <text evidence="9">The sequence shown here is derived from an EMBL/GenBank/DDBJ whole genome shotgun (WGS) entry which is preliminary data.</text>
</comment>
<feature type="domain" description="Poxin-Schlafen/Schlafen-like N-terminal" evidence="8">
    <location>
        <begin position="61"/>
        <end position="175"/>
    </location>
</feature>
<dbReference type="GO" id="GO:0016787">
    <property type="term" value="F:hydrolase activity"/>
    <property type="evidence" value="ECO:0007669"/>
    <property type="project" value="UniProtKB-KW"/>
</dbReference>
<dbReference type="InterPro" id="IPR018647">
    <property type="entry name" value="SLFN_3-like_DNA/RNA_helicase"/>
</dbReference>
<dbReference type="EMBL" id="JACDTQ010002743">
    <property type="protein sequence ID" value="KAF5916079.1"/>
    <property type="molecule type" value="Genomic_DNA"/>
</dbReference>
<comment type="cofactor">
    <cofactor evidence="1">
        <name>Mg(2+)</name>
        <dbReference type="ChEBI" id="CHEBI:18420"/>
    </cofactor>
</comment>
<evidence type="ECO:0000256" key="2">
    <source>
        <dbReference type="ARBA" id="ARBA00010114"/>
    </source>
</evidence>
<dbReference type="InterPro" id="IPR029684">
    <property type="entry name" value="Schlafen"/>
</dbReference>
<dbReference type="Proteomes" id="UP000551758">
    <property type="component" value="Unassembled WGS sequence"/>
</dbReference>
<keyword evidence="10" id="KW-1185">Reference proteome</keyword>
<reference evidence="9 10" key="1">
    <citation type="journal article" date="2020" name="Mol. Biol. Evol.">
        <title>Interspecific Gene Flow and the Evolution of Specialization in Black and White Rhinoceros.</title>
        <authorList>
            <person name="Moodley Y."/>
            <person name="Westbury M.V."/>
            <person name="Russo I.M."/>
            <person name="Gopalakrishnan S."/>
            <person name="Rakotoarivelo A."/>
            <person name="Olsen R.A."/>
            <person name="Prost S."/>
            <person name="Tunstall T."/>
            <person name="Ryder O.A."/>
            <person name="Dalen L."/>
            <person name="Bruford M.W."/>
        </authorList>
    </citation>
    <scope>NUCLEOTIDE SEQUENCE [LARGE SCALE GENOMIC DNA]</scope>
    <source>
        <strain evidence="9">SBR-YM</strain>
        <tissue evidence="9">Skin</tissue>
    </source>
</reference>
<dbReference type="AlphaFoldDB" id="A0A7J7EJY0"/>
<evidence type="ECO:0000256" key="3">
    <source>
        <dbReference type="ARBA" id="ARBA00022741"/>
    </source>
</evidence>
<accession>A0A7J7EJY0</accession>
<gene>
    <name evidence="9" type="ORF">HPG69_003153</name>
</gene>
<dbReference type="FunFam" id="3.40.50.300:FF:001322">
    <property type="entry name" value="Schlafen family member 11"/>
    <property type="match status" value="1"/>
</dbReference>
<evidence type="ECO:0000313" key="9">
    <source>
        <dbReference type="EMBL" id="KAF5916079.1"/>
    </source>
</evidence>
<sequence>MQTNHCSLVVEPCYSDLVIDVGDGTLGGGVIRLALANKAEHPVDMGLDLEQCLRALIQSSDLQTFFETKQQGRCFYIFVKSWSGDPLPEDISVKPRVCSLGSSLYCRSGTSVLPMSSRDAFKFLKTKKRDAEDSLINEGSLPRKIPNAKHQILESDPAYQVFQRDRFEYGEILPFPESQVTEFKQFSTKHIQEYLESQIPEYVPAFANTGGGYLVIGVDDKSKQVLGCAKENVDRVSLESAIAGAISKLPVIHFCSSQPALRYETKMIDVFQLEKLYGYLCVVRVEPFCCAVFSKAPSSWLVKDKHVCSLTAGEWVGMRMDTEPELTEAFESQLNQFHRPTSCRPFFPCLVPPGHQQYTPESLWKELSKQHECLEDLIDKQMPRQYEIFSTNLRKKRELFIHGLPGSGKTVMAMKIMEKIRNTFHCEAVEILYICENWPLRNFISNKSICQAVTRKTFMKHNLEKIQHIIIDEAQNFRTEDGDWYRKAKTITQREKDCPGILWIFLDYFQNSRLSCNGLPHFFPKELTRVVHSADPIANYLQKVMQDVRRKPPPNIPPGCLELVHEAKWAQGVPGSFEILRCSNLEEMVVQVAEKCWFFLRNGYSPNDIAVFFSRVSEVEKDEDKFLKAMKKKKESELNDASILASLERTVVFGINPVVAEPAIFNNLLLCLASRAQKHLYILTLSNLKKDLNLRRTDQVFPLSLQFQKRNDYSAS</sequence>
<evidence type="ECO:0008006" key="11">
    <source>
        <dbReference type="Google" id="ProtNLM"/>
    </source>
</evidence>
<dbReference type="Pfam" id="PF09848">
    <property type="entry name" value="SLFN-g3_helicase"/>
    <property type="match status" value="1"/>
</dbReference>
<dbReference type="GO" id="GO:0005737">
    <property type="term" value="C:cytoplasm"/>
    <property type="evidence" value="ECO:0007669"/>
    <property type="project" value="UniProtKB-ARBA"/>
</dbReference>
<dbReference type="InterPro" id="IPR007421">
    <property type="entry name" value="Schlafen_AlbA_2_dom"/>
</dbReference>
<evidence type="ECO:0000259" key="7">
    <source>
        <dbReference type="Pfam" id="PF09848"/>
    </source>
</evidence>
<evidence type="ECO:0000256" key="1">
    <source>
        <dbReference type="ARBA" id="ARBA00001946"/>
    </source>
</evidence>
<organism evidence="9 10">
    <name type="scientific">Diceros bicornis minor</name>
    <name type="common">South-central black rhinoceros</name>
    <dbReference type="NCBI Taxonomy" id="77932"/>
    <lineage>
        <taxon>Eukaryota</taxon>
        <taxon>Metazoa</taxon>
        <taxon>Chordata</taxon>
        <taxon>Craniata</taxon>
        <taxon>Vertebrata</taxon>
        <taxon>Euteleostomi</taxon>
        <taxon>Mammalia</taxon>
        <taxon>Eutheria</taxon>
        <taxon>Laurasiatheria</taxon>
        <taxon>Perissodactyla</taxon>
        <taxon>Rhinocerotidae</taxon>
        <taxon>Diceros</taxon>
    </lineage>
</organism>
<dbReference type="SUPFAM" id="SSF52540">
    <property type="entry name" value="P-loop containing nucleoside triphosphate hydrolases"/>
    <property type="match status" value="1"/>
</dbReference>
<keyword evidence="3" id="KW-0547">Nucleotide-binding</keyword>
<dbReference type="Gene3D" id="3.40.50.300">
    <property type="entry name" value="P-loop containing nucleotide triphosphate hydrolases"/>
    <property type="match status" value="1"/>
</dbReference>
<keyword evidence="5" id="KW-0067">ATP-binding</keyword>
<dbReference type="InterPro" id="IPR027417">
    <property type="entry name" value="P-loop_NTPase"/>
</dbReference>
<dbReference type="InterPro" id="IPR031450">
    <property type="entry name" value="Poxin-SLFN/SLFN_N"/>
</dbReference>
<dbReference type="GO" id="GO:0000049">
    <property type="term" value="F:tRNA binding"/>
    <property type="evidence" value="ECO:0007669"/>
    <property type="project" value="TreeGrafter"/>
</dbReference>
<proteinExistence type="inferred from homology"/>
<dbReference type="Pfam" id="PF04326">
    <property type="entry name" value="SLFN_AlbA_2"/>
    <property type="match status" value="1"/>
</dbReference>
<keyword evidence="4" id="KW-0378">Hydrolase</keyword>
<name>A0A7J7EJY0_DICBM</name>
<dbReference type="Pfam" id="PF17057">
    <property type="entry name" value="B3R"/>
    <property type="match status" value="1"/>
</dbReference>
<dbReference type="PANTHER" id="PTHR12155:SF43">
    <property type="entry name" value="SCHLAFEN FAMILY MEMBER 13"/>
    <property type="match status" value="1"/>
</dbReference>
<dbReference type="GO" id="GO:0005524">
    <property type="term" value="F:ATP binding"/>
    <property type="evidence" value="ECO:0007669"/>
    <property type="project" value="UniProtKB-KW"/>
</dbReference>
<dbReference type="PANTHER" id="PTHR12155">
    <property type="entry name" value="SCHLAFEN"/>
    <property type="match status" value="1"/>
</dbReference>
<evidence type="ECO:0000313" key="10">
    <source>
        <dbReference type="Proteomes" id="UP000551758"/>
    </source>
</evidence>
<dbReference type="Gene3D" id="3.30.950.30">
    <property type="entry name" value="Schlafen, AAA domain"/>
    <property type="match status" value="1"/>
</dbReference>
<protein>
    <recommendedName>
        <fullName evidence="11">Schlafen family member 13</fullName>
    </recommendedName>
</protein>
<evidence type="ECO:0000259" key="6">
    <source>
        <dbReference type="Pfam" id="PF04326"/>
    </source>
</evidence>
<feature type="domain" description="Schlafen AlbA-2" evidence="6">
    <location>
        <begin position="177"/>
        <end position="296"/>
    </location>
</feature>
<dbReference type="FunFam" id="3.30.950.30:FF:000002">
    <property type="entry name" value="Schlafen family member 11"/>
    <property type="match status" value="1"/>
</dbReference>
<feature type="domain" description="Schlafen group 3-like DNA/RNA helicase" evidence="7">
    <location>
        <begin position="399"/>
        <end position="487"/>
    </location>
</feature>